<keyword evidence="2 4" id="KW-0808">Transferase</keyword>
<feature type="binding site" evidence="4 5">
    <location>
        <position position="162"/>
    </location>
    <ligand>
        <name>Zn(2+)</name>
        <dbReference type="ChEBI" id="CHEBI:29105"/>
    </ligand>
</feature>
<feature type="binding site" evidence="4">
    <location>
        <position position="200"/>
    </location>
    <ligand>
        <name>NAD(+)</name>
        <dbReference type="ChEBI" id="CHEBI:57540"/>
    </ligand>
</feature>
<reference evidence="7" key="1">
    <citation type="submission" date="2019-04" db="EMBL/GenBank/DDBJ databases">
        <title>Whole genome sequencing of cave bacteria.</title>
        <authorList>
            <person name="Gan H.M."/>
            <person name="Barton H."/>
            <person name="Savka M.A."/>
        </authorList>
    </citation>
    <scope>NUCLEOTIDE SEQUENCE [LARGE SCALE GENOMIC DNA]</scope>
    <source>
        <strain evidence="7">LC387</strain>
    </source>
</reference>
<dbReference type="RefSeq" id="WP_046829411.1">
    <property type="nucleotide sequence ID" value="NZ_LBIA02000001.1"/>
</dbReference>
<sequence>MIASDLRSGIEMLGDMIAEARTIVPFTGAGISTECGIPDFRSPGGLWTRNRPIPFDEFVASQEARDESWRRRFAMESSLAAARPGRGHRALASLYKAGKVPAIVTQNIDNLHQASGFSAEHVVELHGNTTYARCIGCGTRFEIAWVKERFDPKGIAPSCTACGEPVKSATISFGQSMPEEEMRRATELAQHCDLFLAIGSSLVVWPAAGFPVLARNCGARLVIINNEPTDQDDIADLVIRYDIGETLGPFVRN</sequence>
<feature type="binding site" evidence="4">
    <location>
        <position position="108"/>
    </location>
    <ligand>
        <name>nicotinamide</name>
        <dbReference type="ChEBI" id="CHEBI:17154"/>
    </ligand>
</feature>
<protein>
    <recommendedName>
        <fullName evidence="4">NAD-dependent protein deacetylase</fullName>
        <ecNumber evidence="4">2.3.1.286</ecNumber>
    </recommendedName>
    <alternativeName>
        <fullName evidence="4">Regulatory protein SIR2 homolog</fullName>
    </alternativeName>
</protein>
<name>A0A4U6BRJ9_9BRAD</name>
<feature type="binding site" evidence="4">
    <location>
        <position position="126"/>
    </location>
    <ligand>
        <name>NAD(+)</name>
        <dbReference type="ChEBI" id="CHEBI:57540"/>
    </ligand>
</feature>
<feature type="binding site" evidence="4">
    <location>
        <position position="201"/>
    </location>
    <ligand>
        <name>NAD(+)</name>
        <dbReference type="ChEBI" id="CHEBI:57540"/>
    </ligand>
</feature>
<feature type="binding site" evidence="4">
    <location>
        <position position="106"/>
    </location>
    <ligand>
        <name>NAD(+)</name>
        <dbReference type="ChEBI" id="CHEBI:57540"/>
    </ligand>
</feature>
<feature type="domain" description="Deacetylase sirtuin-type" evidence="6">
    <location>
        <begin position="3"/>
        <end position="253"/>
    </location>
</feature>
<comment type="caution">
    <text evidence="4">Lacks conserved residue(s) required for the propagation of feature annotation.</text>
</comment>
<feature type="binding site" evidence="4 5">
    <location>
        <position position="134"/>
    </location>
    <ligand>
        <name>Zn(2+)</name>
        <dbReference type="ChEBI" id="CHEBI:29105"/>
    </ligand>
</feature>
<evidence type="ECO:0000256" key="4">
    <source>
        <dbReference type="HAMAP-Rule" id="MF_01968"/>
    </source>
</evidence>
<comment type="caution">
    <text evidence="7">The sequence shown here is derived from an EMBL/GenBank/DDBJ whole genome shotgun (WGS) entry which is preliminary data.</text>
</comment>
<feature type="binding site" evidence="4 5">
    <location>
        <position position="137"/>
    </location>
    <ligand>
        <name>Zn(2+)</name>
        <dbReference type="ChEBI" id="CHEBI:29105"/>
    </ligand>
</feature>
<proteinExistence type="inferred from homology"/>
<dbReference type="InterPro" id="IPR003000">
    <property type="entry name" value="Sirtuin"/>
</dbReference>
<feature type="binding site" evidence="4 5">
    <location>
        <position position="159"/>
    </location>
    <ligand>
        <name>Zn(2+)</name>
        <dbReference type="ChEBI" id="CHEBI:29105"/>
    </ligand>
</feature>
<evidence type="ECO:0000259" key="6">
    <source>
        <dbReference type="PROSITE" id="PS50305"/>
    </source>
</evidence>
<feature type="binding site" evidence="4">
    <location>
        <position position="109"/>
    </location>
    <ligand>
        <name>NAD(+)</name>
        <dbReference type="ChEBI" id="CHEBI:57540"/>
    </ligand>
</feature>
<feature type="binding site" evidence="4">
    <location>
        <position position="109"/>
    </location>
    <ligand>
        <name>nicotinamide</name>
        <dbReference type="ChEBI" id="CHEBI:17154"/>
    </ligand>
</feature>
<dbReference type="STRING" id="211460.YH63_00805"/>
<feature type="binding site" evidence="4">
    <location>
        <position position="108"/>
    </location>
    <ligand>
        <name>NAD(+)</name>
        <dbReference type="ChEBI" id="CHEBI:57540"/>
    </ligand>
</feature>
<comment type="function">
    <text evidence="4">NAD-dependent protein deacetylase which modulates the activities of several enzymes which are inactive in their acetylated form.</text>
</comment>
<dbReference type="PANTHER" id="PTHR11085">
    <property type="entry name" value="NAD-DEPENDENT PROTEIN DEACYLASE SIRTUIN-5, MITOCHONDRIAL-RELATED"/>
    <property type="match status" value="1"/>
</dbReference>
<dbReference type="AlphaFoldDB" id="A0A4U6BRJ9"/>
<dbReference type="HAMAP" id="MF_01968">
    <property type="entry name" value="Sirtuin_ClassU"/>
    <property type="match status" value="1"/>
</dbReference>
<feature type="binding site" evidence="4">
    <location>
        <position position="242"/>
    </location>
    <ligand>
        <name>NAD(+)</name>
        <dbReference type="ChEBI" id="CHEBI:57540"/>
    </ligand>
</feature>
<dbReference type="InterPro" id="IPR026590">
    <property type="entry name" value="Ssirtuin_cat_dom"/>
</dbReference>
<keyword evidence="3 4" id="KW-0520">NAD</keyword>
<accession>A0A4U6BRJ9</accession>
<evidence type="ECO:0000256" key="5">
    <source>
        <dbReference type="PROSITE-ProRule" id="PRU00236"/>
    </source>
</evidence>
<dbReference type="Gene3D" id="2.20.28.200">
    <property type="match status" value="1"/>
</dbReference>
<organism evidence="7 8">
    <name type="scientific">Afipia massiliensis</name>
    <dbReference type="NCBI Taxonomy" id="211460"/>
    <lineage>
        <taxon>Bacteria</taxon>
        <taxon>Pseudomonadati</taxon>
        <taxon>Pseudomonadota</taxon>
        <taxon>Alphaproteobacteria</taxon>
        <taxon>Hyphomicrobiales</taxon>
        <taxon>Nitrobacteraceae</taxon>
        <taxon>Afipia</taxon>
    </lineage>
</organism>
<keyword evidence="4 5" id="KW-0862">Zinc</keyword>
<dbReference type="EMBL" id="LBIA02000001">
    <property type="protein sequence ID" value="TKT73210.1"/>
    <property type="molecule type" value="Genomic_DNA"/>
</dbReference>
<dbReference type="InterPro" id="IPR050134">
    <property type="entry name" value="NAD-dep_sirtuin_deacylases"/>
</dbReference>
<evidence type="ECO:0000256" key="1">
    <source>
        <dbReference type="ARBA" id="ARBA00022490"/>
    </source>
</evidence>
<feature type="active site" description="Proton acceptor" evidence="4 5">
    <location>
        <position position="126"/>
    </location>
</feature>
<feature type="binding site" evidence="4">
    <location>
        <position position="243"/>
    </location>
    <ligand>
        <name>NAD(+)</name>
        <dbReference type="ChEBI" id="CHEBI:57540"/>
    </ligand>
</feature>
<feature type="binding site" evidence="4">
    <location>
        <position position="41"/>
    </location>
    <ligand>
        <name>NAD(+)</name>
        <dbReference type="ChEBI" id="CHEBI:57540"/>
    </ligand>
</feature>
<comment type="cofactor">
    <cofactor evidence="4">
        <name>Zn(2+)</name>
        <dbReference type="ChEBI" id="CHEBI:29105"/>
    </cofactor>
    <text evidence="4">Binds 1 zinc ion per subunit.</text>
</comment>
<dbReference type="Gene3D" id="3.40.50.1220">
    <property type="entry name" value="TPP-binding domain"/>
    <property type="match status" value="1"/>
</dbReference>
<feature type="binding site" evidence="4">
    <location>
        <position position="29"/>
    </location>
    <ligand>
        <name>NAD(+)</name>
        <dbReference type="ChEBI" id="CHEBI:57540"/>
    </ligand>
</feature>
<dbReference type="GO" id="GO:0017136">
    <property type="term" value="F:histone deacetylase activity, NAD-dependent"/>
    <property type="evidence" value="ECO:0007669"/>
    <property type="project" value="TreeGrafter"/>
</dbReference>
<dbReference type="Pfam" id="PF02146">
    <property type="entry name" value="SIR2"/>
    <property type="match status" value="1"/>
</dbReference>
<dbReference type="GO" id="GO:0005737">
    <property type="term" value="C:cytoplasm"/>
    <property type="evidence" value="ECO:0007669"/>
    <property type="project" value="UniProtKB-SubCell"/>
</dbReference>
<dbReference type="SUPFAM" id="SSF52467">
    <property type="entry name" value="DHS-like NAD/FAD-binding domain"/>
    <property type="match status" value="1"/>
</dbReference>
<dbReference type="PROSITE" id="PS50305">
    <property type="entry name" value="SIRTUIN"/>
    <property type="match status" value="1"/>
</dbReference>
<evidence type="ECO:0000256" key="3">
    <source>
        <dbReference type="ARBA" id="ARBA00023027"/>
    </source>
</evidence>
<feature type="binding site" evidence="4">
    <location>
        <position position="225"/>
    </location>
    <ligand>
        <name>NAD(+)</name>
        <dbReference type="ChEBI" id="CHEBI:57540"/>
    </ligand>
</feature>
<dbReference type="InterPro" id="IPR028628">
    <property type="entry name" value="Sirtuin_class_U"/>
</dbReference>
<comment type="subcellular location">
    <subcellularLocation>
        <location evidence="4">Cytoplasm</location>
    </subcellularLocation>
</comment>
<comment type="similarity">
    <text evidence="4">Belongs to the sirtuin family. Class U subfamily.</text>
</comment>
<feature type="binding site" evidence="4">
    <location>
        <position position="33"/>
    </location>
    <ligand>
        <name>NAD(+)</name>
        <dbReference type="ChEBI" id="CHEBI:57540"/>
    </ligand>
</feature>
<dbReference type="GO" id="GO:0008270">
    <property type="term" value="F:zinc ion binding"/>
    <property type="evidence" value="ECO:0007669"/>
    <property type="project" value="UniProtKB-UniRule"/>
</dbReference>
<dbReference type="PANTHER" id="PTHR11085:SF4">
    <property type="entry name" value="NAD-DEPENDENT PROTEIN DEACYLASE"/>
    <property type="match status" value="1"/>
</dbReference>
<dbReference type="GO" id="GO:0070403">
    <property type="term" value="F:NAD+ binding"/>
    <property type="evidence" value="ECO:0007669"/>
    <property type="project" value="UniProtKB-UniRule"/>
</dbReference>
<dbReference type="OrthoDB" id="9800582at2"/>
<dbReference type="Proteomes" id="UP000034832">
    <property type="component" value="Unassembled WGS sequence"/>
</dbReference>
<dbReference type="EC" id="2.3.1.286" evidence="4"/>
<feature type="binding site" evidence="4">
    <location>
        <position position="40"/>
    </location>
    <ligand>
        <name>NAD(+)</name>
        <dbReference type="ChEBI" id="CHEBI:57540"/>
    </ligand>
</feature>
<keyword evidence="4 5" id="KW-0479">Metal-binding</keyword>
<evidence type="ECO:0000313" key="8">
    <source>
        <dbReference type="Proteomes" id="UP000034832"/>
    </source>
</evidence>
<keyword evidence="1 4" id="KW-0963">Cytoplasm</keyword>
<keyword evidence="8" id="KW-1185">Reference proteome</keyword>
<feature type="binding site" evidence="4">
    <location>
        <position position="40"/>
    </location>
    <ligand>
        <name>nicotinamide</name>
        <dbReference type="ChEBI" id="CHEBI:17154"/>
    </ligand>
</feature>
<gene>
    <name evidence="4" type="primary">cobB</name>
    <name evidence="7" type="ORF">YH63_018255</name>
</gene>
<evidence type="ECO:0000313" key="7">
    <source>
        <dbReference type="EMBL" id="TKT73210.1"/>
    </source>
</evidence>
<evidence type="ECO:0000256" key="2">
    <source>
        <dbReference type="ARBA" id="ARBA00022679"/>
    </source>
</evidence>
<dbReference type="InterPro" id="IPR029035">
    <property type="entry name" value="DHS-like_NAD/FAD-binding_dom"/>
</dbReference>
<comment type="catalytic activity">
    <reaction evidence="4">
        <text>N(6)-acetyl-L-lysyl-[protein] + NAD(+) + H2O = 2''-O-acetyl-ADP-D-ribose + nicotinamide + L-lysyl-[protein]</text>
        <dbReference type="Rhea" id="RHEA:43636"/>
        <dbReference type="Rhea" id="RHEA-COMP:9752"/>
        <dbReference type="Rhea" id="RHEA-COMP:10731"/>
        <dbReference type="ChEBI" id="CHEBI:15377"/>
        <dbReference type="ChEBI" id="CHEBI:17154"/>
        <dbReference type="ChEBI" id="CHEBI:29969"/>
        <dbReference type="ChEBI" id="CHEBI:57540"/>
        <dbReference type="ChEBI" id="CHEBI:61930"/>
        <dbReference type="ChEBI" id="CHEBI:83767"/>
        <dbReference type="EC" id="2.3.1.286"/>
    </reaction>
</comment>